<evidence type="ECO:0000313" key="1">
    <source>
        <dbReference type="Ensembl" id="ENSFHEP00000018357.1"/>
    </source>
</evidence>
<dbReference type="GeneTree" id="ENSGT01040000240549"/>
<sequence>MTAIDAVRKDVGECAKRLTNAEERLSTEDEQTGLKATVSNLEKRNTFLEEKVVDLEMRSRLNNLRLVNLPEGAEGSDTCGFLESWIPEVLDLPTLRSPLIFEGAHRVGLKRNAESPPRTVIMKFLNYKQKEMVLKAAKVKLDILYKNQRVRFYNDVATEVHKQRKQYDGVRKRLCELGLRHGIISPAKLVLTYREETHKFDTSAEVQTFINQIQEVQE</sequence>
<dbReference type="STRING" id="8078.ENSFHEP00000018357"/>
<dbReference type="AlphaFoldDB" id="A0A3Q2PYB5"/>
<reference evidence="1" key="2">
    <citation type="submission" date="2025-09" db="UniProtKB">
        <authorList>
            <consortium name="Ensembl"/>
        </authorList>
    </citation>
    <scope>IDENTIFICATION</scope>
</reference>
<dbReference type="Gene3D" id="3.30.70.1820">
    <property type="entry name" value="L1 transposable element, RRM domain"/>
    <property type="match status" value="1"/>
</dbReference>
<evidence type="ECO:0008006" key="3">
    <source>
        <dbReference type="Google" id="ProtNLM"/>
    </source>
</evidence>
<dbReference type="Ensembl" id="ENSFHET00000027297.1">
    <property type="protein sequence ID" value="ENSFHEP00000018357.1"/>
    <property type="gene ID" value="ENSFHEG00000020212.1"/>
</dbReference>
<evidence type="ECO:0000313" key="2">
    <source>
        <dbReference type="Proteomes" id="UP000265000"/>
    </source>
</evidence>
<dbReference type="PANTHER" id="PTHR11505">
    <property type="entry name" value="L1 TRANSPOSABLE ELEMENT-RELATED"/>
    <property type="match status" value="1"/>
</dbReference>
<dbReference type="InterPro" id="IPR042566">
    <property type="entry name" value="L1_C"/>
</dbReference>
<reference evidence="1" key="1">
    <citation type="submission" date="2025-08" db="UniProtKB">
        <authorList>
            <consortium name="Ensembl"/>
        </authorList>
    </citation>
    <scope>IDENTIFICATION</scope>
</reference>
<name>A0A3Q2PYB5_FUNHE</name>
<organism evidence="1 2">
    <name type="scientific">Fundulus heteroclitus</name>
    <name type="common">Killifish</name>
    <name type="synonym">Mummichog</name>
    <dbReference type="NCBI Taxonomy" id="8078"/>
    <lineage>
        <taxon>Eukaryota</taxon>
        <taxon>Metazoa</taxon>
        <taxon>Chordata</taxon>
        <taxon>Craniata</taxon>
        <taxon>Vertebrata</taxon>
        <taxon>Euteleostomi</taxon>
        <taxon>Actinopterygii</taxon>
        <taxon>Neopterygii</taxon>
        <taxon>Teleostei</taxon>
        <taxon>Neoteleostei</taxon>
        <taxon>Acanthomorphata</taxon>
        <taxon>Ovalentaria</taxon>
        <taxon>Atherinomorphae</taxon>
        <taxon>Cyprinodontiformes</taxon>
        <taxon>Fundulidae</taxon>
        <taxon>Fundulus</taxon>
    </lineage>
</organism>
<proteinExistence type="predicted"/>
<dbReference type="Gene3D" id="3.30.250.20">
    <property type="entry name" value="L1 transposable element, C-terminal domain"/>
    <property type="match status" value="1"/>
</dbReference>
<protein>
    <recommendedName>
        <fullName evidence="3">L1 transposable element RRM domain-containing protein</fullName>
    </recommendedName>
</protein>
<dbReference type="FunFam" id="3.30.70.1820:FF:000004">
    <property type="entry name" value="Uncharacterized protein"/>
    <property type="match status" value="1"/>
</dbReference>
<keyword evidence="2" id="KW-1185">Reference proteome</keyword>
<dbReference type="InterPro" id="IPR004244">
    <property type="entry name" value="Transposase_22"/>
</dbReference>
<accession>A0A3Q2PYB5</accession>
<dbReference type="Proteomes" id="UP000265000">
    <property type="component" value="Unplaced"/>
</dbReference>